<keyword evidence="3" id="KW-1185">Reference proteome</keyword>
<comment type="caution">
    <text evidence="2">The sequence shown here is derived from an EMBL/GenBank/DDBJ whole genome shotgun (WGS) entry which is preliminary data.</text>
</comment>
<feature type="region of interest" description="Disordered" evidence="1">
    <location>
        <begin position="21"/>
        <end position="79"/>
    </location>
</feature>
<sequence length="79" mass="7873">MFTEPTTTIGPRAAAIGVTSLHAAGGSGRRRPYRPPHPSTRRGAGACPVGSPPHLSRPGANLRIGAAGGPPGAWPSVDG</sequence>
<dbReference type="Proteomes" id="UP000655208">
    <property type="component" value="Unassembled WGS sequence"/>
</dbReference>
<organism evidence="2 3">
    <name type="scientific">Nakamurella endophytica</name>
    <dbReference type="NCBI Taxonomy" id="1748367"/>
    <lineage>
        <taxon>Bacteria</taxon>
        <taxon>Bacillati</taxon>
        <taxon>Actinomycetota</taxon>
        <taxon>Actinomycetes</taxon>
        <taxon>Nakamurellales</taxon>
        <taxon>Nakamurellaceae</taxon>
        <taxon>Nakamurella</taxon>
    </lineage>
</organism>
<gene>
    <name evidence="2" type="ORF">GCM10011594_04110</name>
</gene>
<evidence type="ECO:0000313" key="3">
    <source>
        <dbReference type="Proteomes" id="UP000655208"/>
    </source>
</evidence>
<reference evidence="2" key="2">
    <citation type="submission" date="2020-09" db="EMBL/GenBank/DDBJ databases">
        <authorList>
            <person name="Sun Q."/>
            <person name="Zhou Y."/>
        </authorList>
    </citation>
    <scope>NUCLEOTIDE SEQUENCE</scope>
    <source>
        <strain evidence="2">CGMCC 4.7308</strain>
    </source>
</reference>
<protein>
    <submittedName>
        <fullName evidence="2">Uncharacterized protein</fullName>
    </submittedName>
</protein>
<dbReference type="AlphaFoldDB" id="A0A917SMJ1"/>
<proteinExistence type="predicted"/>
<reference evidence="2" key="1">
    <citation type="journal article" date="2014" name="Int. J. Syst. Evol. Microbiol.">
        <title>Complete genome sequence of Corynebacterium casei LMG S-19264T (=DSM 44701T), isolated from a smear-ripened cheese.</title>
        <authorList>
            <consortium name="US DOE Joint Genome Institute (JGI-PGF)"/>
            <person name="Walter F."/>
            <person name="Albersmeier A."/>
            <person name="Kalinowski J."/>
            <person name="Ruckert C."/>
        </authorList>
    </citation>
    <scope>NUCLEOTIDE SEQUENCE</scope>
    <source>
        <strain evidence="2">CGMCC 4.7308</strain>
    </source>
</reference>
<dbReference type="EMBL" id="BMNA01000001">
    <property type="protein sequence ID" value="GGL87644.1"/>
    <property type="molecule type" value="Genomic_DNA"/>
</dbReference>
<evidence type="ECO:0000313" key="2">
    <source>
        <dbReference type="EMBL" id="GGL87644.1"/>
    </source>
</evidence>
<name>A0A917SMJ1_9ACTN</name>
<accession>A0A917SMJ1</accession>
<evidence type="ECO:0000256" key="1">
    <source>
        <dbReference type="SAM" id="MobiDB-lite"/>
    </source>
</evidence>